<gene>
    <name evidence="1" type="ordered locus">Calag_1468</name>
</gene>
<dbReference type="OrthoDB" id="9948at2157"/>
<dbReference type="HOGENOM" id="CLU_061722_0_0_2"/>
<sequence>MSANYADLPLHNGHVPQWMLKIMREFTEVITKFIIEEKGVNNFINALSDPLWFQAFNNAIGMDWDSSGSTTVLLSLIKDVSMKNDLGFLVFGGKGKQMLNIKDELNNYSKKYDLDINNIMKFSKIAAKADSSFLLDGYSLYIHTIIVPVEGKDLLVIQQGMNPNNLMARRYHVNKAALENPNSGITGIKVDNVIDATSEESRNARKLFIDLLSEGKNKFRDNLVQANNMLGRKSLDYFISNQVNKINIGKYYYPIIPSKKLLKAVDDIAKNPPSNEIELALTPNVGPRLVRALALISDVIYSVPVSHKDPVNLSLDPFSYSYTIGGKDGIPYPFDAKTAKEAIEFLRNALEEARINDNAKKLAIQRLNTFIRRLKFG</sequence>
<dbReference type="InterPro" id="IPR008482">
    <property type="entry name" value="DUF763"/>
</dbReference>
<dbReference type="RefSeq" id="WP_015233068.1">
    <property type="nucleotide sequence ID" value="NC_019791.1"/>
</dbReference>
<accession>L0ABD9</accession>
<proteinExistence type="predicted"/>
<organism evidence="1 2">
    <name type="scientific">Caldisphaera lagunensis (strain DSM 15908 / JCM 11604 / ANMR 0165 / IC-154)</name>
    <dbReference type="NCBI Taxonomy" id="1056495"/>
    <lineage>
        <taxon>Archaea</taxon>
        <taxon>Thermoproteota</taxon>
        <taxon>Thermoprotei</taxon>
        <taxon>Acidilobales</taxon>
        <taxon>Caldisphaeraceae</taxon>
        <taxon>Caldisphaera</taxon>
    </lineage>
</organism>
<evidence type="ECO:0000313" key="2">
    <source>
        <dbReference type="Proteomes" id="UP000010469"/>
    </source>
</evidence>
<dbReference type="KEGG" id="clg:Calag_1468"/>
<evidence type="ECO:0008006" key="3">
    <source>
        <dbReference type="Google" id="ProtNLM"/>
    </source>
</evidence>
<dbReference type="Pfam" id="PF05559">
    <property type="entry name" value="DUF763"/>
    <property type="match status" value="1"/>
</dbReference>
<dbReference type="Proteomes" id="UP000010469">
    <property type="component" value="Chromosome"/>
</dbReference>
<dbReference type="GeneID" id="14212728"/>
<dbReference type="PANTHER" id="PTHR38597:SF1">
    <property type="entry name" value="BLL3834 PROTEIN"/>
    <property type="match status" value="1"/>
</dbReference>
<name>L0ABD9_CALLD</name>
<keyword evidence="2" id="KW-1185">Reference proteome</keyword>
<protein>
    <recommendedName>
        <fullName evidence="3">DUF763 domain-containing protein</fullName>
    </recommendedName>
</protein>
<dbReference type="eggNOG" id="arCOG04253">
    <property type="taxonomic scope" value="Archaea"/>
</dbReference>
<dbReference type="PANTHER" id="PTHR38597">
    <property type="entry name" value="BLL3834 PROTEIN"/>
    <property type="match status" value="1"/>
</dbReference>
<evidence type="ECO:0000313" key="1">
    <source>
        <dbReference type="EMBL" id="AFZ71171.1"/>
    </source>
</evidence>
<dbReference type="InParanoid" id="L0ABD9"/>
<dbReference type="EMBL" id="CP003378">
    <property type="protein sequence ID" value="AFZ71171.1"/>
    <property type="molecule type" value="Genomic_DNA"/>
</dbReference>
<reference evidence="2" key="1">
    <citation type="submission" date="2012-03" db="EMBL/GenBank/DDBJ databases">
        <title>Complete genome of Caldisphaera lagunensis DSM 15908.</title>
        <authorList>
            <person name="Lucas S."/>
            <person name="Copeland A."/>
            <person name="Lapidus A."/>
            <person name="Glavina del Rio T."/>
            <person name="Dalin E."/>
            <person name="Tice H."/>
            <person name="Bruce D."/>
            <person name="Goodwin L."/>
            <person name="Pitluck S."/>
            <person name="Peters L."/>
            <person name="Mikhailova N."/>
            <person name="Teshima H."/>
            <person name="Kyrpides N."/>
            <person name="Mavromatis K."/>
            <person name="Ivanova N."/>
            <person name="Brettin T."/>
            <person name="Detter J.C."/>
            <person name="Han C."/>
            <person name="Larimer F."/>
            <person name="Land M."/>
            <person name="Hauser L."/>
            <person name="Markowitz V."/>
            <person name="Cheng J.-F."/>
            <person name="Hugenholtz P."/>
            <person name="Woyke T."/>
            <person name="Wu D."/>
            <person name="Spring S."/>
            <person name="Schroeder M."/>
            <person name="Brambilla E."/>
            <person name="Klenk H.-P."/>
            <person name="Eisen J.A."/>
        </authorList>
    </citation>
    <scope>NUCLEOTIDE SEQUENCE [LARGE SCALE GENOMIC DNA]</scope>
    <source>
        <strain evidence="2">DSM 15908 / JCM 11604 / IC-154</strain>
    </source>
</reference>
<dbReference type="AlphaFoldDB" id="L0ABD9"/>
<dbReference type="STRING" id="1056495.Calag_1468"/>